<gene>
    <name evidence="2" type="ORF">SCF082_LOCUS23948</name>
</gene>
<keyword evidence="3" id="KW-1185">Reference proteome</keyword>
<organism evidence="2 3">
    <name type="scientific">Durusdinium trenchii</name>
    <dbReference type="NCBI Taxonomy" id="1381693"/>
    <lineage>
        <taxon>Eukaryota</taxon>
        <taxon>Sar</taxon>
        <taxon>Alveolata</taxon>
        <taxon>Dinophyceae</taxon>
        <taxon>Suessiales</taxon>
        <taxon>Symbiodiniaceae</taxon>
        <taxon>Durusdinium</taxon>
    </lineage>
</organism>
<dbReference type="Proteomes" id="UP001642464">
    <property type="component" value="Unassembled WGS sequence"/>
</dbReference>
<protein>
    <submittedName>
        <fullName evidence="2">Uncharacterized protein</fullName>
    </submittedName>
</protein>
<feature type="region of interest" description="Disordered" evidence="1">
    <location>
        <begin position="1"/>
        <end position="48"/>
    </location>
</feature>
<evidence type="ECO:0000256" key="1">
    <source>
        <dbReference type="SAM" id="MobiDB-lite"/>
    </source>
</evidence>
<comment type="caution">
    <text evidence="2">The sequence shown here is derived from an EMBL/GenBank/DDBJ whole genome shotgun (WGS) entry which is preliminary data.</text>
</comment>
<reference evidence="2 3" key="1">
    <citation type="submission" date="2024-02" db="EMBL/GenBank/DDBJ databases">
        <authorList>
            <person name="Chen Y."/>
            <person name="Shah S."/>
            <person name="Dougan E. K."/>
            <person name="Thang M."/>
            <person name="Chan C."/>
        </authorList>
    </citation>
    <scope>NUCLEOTIDE SEQUENCE [LARGE SCALE GENOMIC DNA]</scope>
</reference>
<proteinExistence type="predicted"/>
<sequence>MATKREEGDSDVDMGTGAAVGSVKQEPTATEVIPKEPAPATANGATTDSSVAPLNQLLEKVPEKVQPENFREILLQVCDALLDHHGGPCQYLQSELGSEPNADWTAFAADLEGLFPRLADLRYLDQLKFPAGSDSPGAIKLSLWQLGWHSDCSSKPPTFKPVARKLLDEFLTHGFLTASDPLILYQSDSYPGRLESWSGFPIFFSHYVKGAARATSVLMLAHVLCKLKVDVASMAPRLFQSLLVIHCTETTCATDATSIALENALKLKHLWCACTTLHSSISQMLEFNGTYCAQCKFLHQKNPQGAGL</sequence>
<dbReference type="EMBL" id="CAXAMM010017569">
    <property type="protein sequence ID" value="CAK9041442.1"/>
    <property type="molecule type" value="Genomic_DNA"/>
</dbReference>
<name>A0ABP0LQG3_9DINO</name>
<accession>A0ABP0LQG3</accession>
<evidence type="ECO:0000313" key="3">
    <source>
        <dbReference type="Proteomes" id="UP001642464"/>
    </source>
</evidence>
<evidence type="ECO:0000313" key="2">
    <source>
        <dbReference type="EMBL" id="CAK9041442.1"/>
    </source>
</evidence>